<dbReference type="EMBL" id="SEUK01000054">
    <property type="protein sequence ID" value="KAA1157464.1"/>
    <property type="molecule type" value="Genomic_DNA"/>
</dbReference>
<dbReference type="AlphaFoldDB" id="A0AB73BDG1"/>
<keyword evidence="1" id="KW-1133">Transmembrane helix</keyword>
<evidence type="ECO:0000313" key="3">
    <source>
        <dbReference type="Proteomes" id="UP000324162"/>
    </source>
</evidence>
<proteinExistence type="predicted"/>
<accession>A0AB73BDG1</accession>
<dbReference type="Proteomes" id="UP000324162">
    <property type="component" value="Unassembled WGS sequence"/>
</dbReference>
<dbReference type="RefSeq" id="WP_033041157.1">
    <property type="nucleotide sequence ID" value="NZ_JBBMQW010000020.1"/>
</dbReference>
<keyword evidence="1" id="KW-0812">Transmembrane</keyword>
<name>A0AB73BDG1_9GAMM</name>
<evidence type="ECO:0000313" key="2">
    <source>
        <dbReference type="EMBL" id="KAA1157464.1"/>
    </source>
</evidence>
<reference evidence="2 3" key="1">
    <citation type="submission" date="2019-01" db="EMBL/GenBank/DDBJ databases">
        <title>Genome sequences of marine Pseudoalteromonas species.</title>
        <authorList>
            <person name="Boraston A.B."/>
            <person name="Hehemann J.-H."/>
            <person name="Vickers C.J."/>
            <person name="Salama-Alber O."/>
            <person name="Abe K."/>
            <person name="Hettle A.J."/>
        </authorList>
    </citation>
    <scope>NUCLEOTIDE SEQUENCE [LARGE SCALE GENOMIC DNA]</scope>
    <source>
        <strain evidence="2 3">PS42</strain>
    </source>
</reference>
<organism evidence="2 3">
    <name type="scientific">Pseudoalteromonas fuliginea</name>
    <dbReference type="NCBI Taxonomy" id="1872678"/>
    <lineage>
        <taxon>Bacteria</taxon>
        <taxon>Pseudomonadati</taxon>
        <taxon>Pseudomonadota</taxon>
        <taxon>Gammaproteobacteria</taxon>
        <taxon>Alteromonadales</taxon>
        <taxon>Pseudoalteromonadaceae</taxon>
        <taxon>Pseudoalteromonas</taxon>
    </lineage>
</organism>
<protein>
    <submittedName>
        <fullName evidence="2">Uncharacterized protein</fullName>
    </submittedName>
</protein>
<gene>
    <name evidence="2" type="ORF">EU508_17205</name>
</gene>
<sequence>MKFYIVKKDQQLEAIPAEEELLESYQNNNYKYVNIVSACNKQDALKRFPSIQKSNKKRIIIGVNIAAISIILAIYTIN</sequence>
<evidence type="ECO:0000256" key="1">
    <source>
        <dbReference type="SAM" id="Phobius"/>
    </source>
</evidence>
<feature type="transmembrane region" description="Helical" evidence="1">
    <location>
        <begin position="59"/>
        <end position="77"/>
    </location>
</feature>
<keyword evidence="1" id="KW-0472">Membrane</keyword>
<comment type="caution">
    <text evidence="2">The sequence shown here is derived from an EMBL/GenBank/DDBJ whole genome shotgun (WGS) entry which is preliminary data.</text>
</comment>